<evidence type="ECO:0000256" key="1">
    <source>
        <dbReference type="ARBA" id="ARBA00022491"/>
    </source>
</evidence>
<dbReference type="HOGENOM" id="CLU_060699_0_0_5"/>
<keyword evidence="4" id="KW-0804">Transcription</keyword>
<name>A0A0A0HNB0_9RHOB</name>
<protein>
    <submittedName>
        <fullName evidence="6">Transcriptional regulator, DeoR family</fullName>
    </submittedName>
</protein>
<gene>
    <name evidence="6" type="ORF">rosmuc_00791</name>
</gene>
<dbReference type="PRINTS" id="PR00037">
    <property type="entry name" value="HTHLACR"/>
</dbReference>
<dbReference type="SMART" id="SM00420">
    <property type="entry name" value="HTH_DEOR"/>
    <property type="match status" value="1"/>
</dbReference>
<dbReference type="PANTHER" id="PTHR30363:SF4">
    <property type="entry name" value="GLYCEROL-3-PHOSPHATE REGULON REPRESSOR"/>
    <property type="match status" value="1"/>
</dbReference>
<evidence type="ECO:0000256" key="3">
    <source>
        <dbReference type="ARBA" id="ARBA00023125"/>
    </source>
</evidence>
<dbReference type="InterPro" id="IPR037171">
    <property type="entry name" value="NagB/RpiA_transferase-like"/>
</dbReference>
<proteinExistence type="predicted"/>
<dbReference type="PANTHER" id="PTHR30363">
    <property type="entry name" value="HTH-TYPE TRANSCRIPTIONAL REGULATOR SRLR-RELATED"/>
    <property type="match status" value="1"/>
</dbReference>
<accession>A0A0A0HNB0</accession>
<feature type="domain" description="HTH deoR-type" evidence="5">
    <location>
        <begin position="5"/>
        <end position="60"/>
    </location>
</feature>
<dbReference type="GO" id="GO:0003700">
    <property type="term" value="F:DNA-binding transcription factor activity"/>
    <property type="evidence" value="ECO:0007669"/>
    <property type="project" value="InterPro"/>
</dbReference>
<dbReference type="Gene3D" id="3.40.50.1360">
    <property type="match status" value="1"/>
</dbReference>
<dbReference type="PROSITE" id="PS51000">
    <property type="entry name" value="HTH_DEOR_2"/>
    <property type="match status" value="1"/>
</dbReference>
<keyword evidence="2" id="KW-0805">Transcription regulation</keyword>
<dbReference type="InterPro" id="IPR014036">
    <property type="entry name" value="DeoR-like_C"/>
</dbReference>
<evidence type="ECO:0000256" key="2">
    <source>
        <dbReference type="ARBA" id="ARBA00023015"/>
    </source>
</evidence>
<dbReference type="Proteomes" id="UP000030021">
    <property type="component" value="Unassembled WGS sequence"/>
</dbReference>
<dbReference type="PROSITE" id="PS00894">
    <property type="entry name" value="HTH_DEOR_1"/>
    <property type="match status" value="1"/>
</dbReference>
<sequence>MASKKSRRHDLIQEVVQEQGGVSVGALAEMFGVSMQTIRRDLDILCDGDTLQRSHGRIELAEGRRNTPFDQRAGTNLVGKRAIANAAAALIPNGSTVFISIGSTVLSVARALHRKKELTIVTNNLSAAMALSEEISNRIILPGGELRLPDRDFVGEEVVEFFDRYRAEFALFGTAGIGAEGELLEFHQAEVRATHRMWQNARKSILVIDHSKFGRLAPAVGGNIARIDHIICDRPPAAPFGGLVEQLGDRITFAEDAE</sequence>
<evidence type="ECO:0000259" key="5">
    <source>
        <dbReference type="PROSITE" id="PS51000"/>
    </source>
</evidence>
<dbReference type="eggNOG" id="COG1349">
    <property type="taxonomic scope" value="Bacteria"/>
</dbReference>
<dbReference type="GO" id="GO:0003677">
    <property type="term" value="F:DNA binding"/>
    <property type="evidence" value="ECO:0007669"/>
    <property type="project" value="UniProtKB-KW"/>
</dbReference>
<dbReference type="RefSeq" id="WP_037270184.1">
    <property type="nucleotide sequence ID" value="NZ_KN293976.1"/>
</dbReference>
<dbReference type="InterPro" id="IPR001034">
    <property type="entry name" value="DeoR_HTH"/>
</dbReference>
<dbReference type="InterPro" id="IPR036388">
    <property type="entry name" value="WH-like_DNA-bd_sf"/>
</dbReference>
<dbReference type="Pfam" id="PF08220">
    <property type="entry name" value="HTH_DeoR"/>
    <property type="match status" value="1"/>
</dbReference>
<dbReference type="PATRIC" id="fig|1288298.3.peg.800"/>
<dbReference type="STRING" id="215743.ROSMUCSMR3_02410"/>
<dbReference type="InterPro" id="IPR018356">
    <property type="entry name" value="Tscrpt_reg_HTH_DeoR_CS"/>
</dbReference>
<dbReference type="OrthoDB" id="9814815at2"/>
<comment type="caution">
    <text evidence="6">The sequence shown here is derived from an EMBL/GenBank/DDBJ whole genome shotgun (WGS) entry which is preliminary data.</text>
</comment>
<dbReference type="Gene3D" id="1.10.10.10">
    <property type="entry name" value="Winged helix-like DNA-binding domain superfamily/Winged helix DNA-binding domain"/>
    <property type="match status" value="1"/>
</dbReference>
<dbReference type="InterPro" id="IPR036390">
    <property type="entry name" value="WH_DNA-bd_sf"/>
</dbReference>
<dbReference type="InterPro" id="IPR050313">
    <property type="entry name" value="Carb_Metab_HTH_regulators"/>
</dbReference>
<evidence type="ECO:0000256" key="4">
    <source>
        <dbReference type="ARBA" id="ARBA00023163"/>
    </source>
</evidence>
<dbReference type="SUPFAM" id="SSF100950">
    <property type="entry name" value="NagB/RpiA/CoA transferase-like"/>
    <property type="match status" value="1"/>
</dbReference>
<dbReference type="Pfam" id="PF00455">
    <property type="entry name" value="DeoRC"/>
    <property type="match status" value="1"/>
</dbReference>
<evidence type="ECO:0000313" key="6">
    <source>
        <dbReference type="EMBL" id="KGM89307.1"/>
    </source>
</evidence>
<dbReference type="AlphaFoldDB" id="A0A0A0HNB0"/>
<dbReference type="EMBL" id="AONH01000002">
    <property type="protein sequence ID" value="KGM89307.1"/>
    <property type="molecule type" value="Genomic_DNA"/>
</dbReference>
<keyword evidence="3" id="KW-0238">DNA-binding</keyword>
<reference evidence="6 7" key="1">
    <citation type="submission" date="2013-01" db="EMBL/GenBank/DDBJ databases">
        <authorList>
            <person name="Fiebig A."/>
            <person name="Goeker M."/>
            <person name="Klenk H.-P.P."/>
        </authorList>
    </citation>
    <scope>NUCLEOTIDE SEQUENCE [LARGE SCALE GENOMIC DNA]</scope>
    <source>
        <strain evidence="6 7">DSM 17069</strain>
    </source>
</reference>
<evidence type="ECO:0000313" key="7">
    <source>
        <dbReference type="Proteomes" id="UP000030021"/>
    </source>
</evidence>
<organism evidence="6 7">
    <name type="scientific">Roseovarius mucosus DSM 17069</name>
    <dbReference type="NCBI Taxonomy" id="1288298"/>
    <lineage>
        <taxon>Bacteria</taxon>
        <taxon>Pseudomonadati</taxon>
        <taxon>Pseudomonadota</taxon>
        <taxon>Alphaproteobacteria</taxon>
        <taxon>Rhodobacterales</taxon>
        <taxon>Roseobacteraceae</taxon>
        <taxon>Roseovarius</taxon>
    </lineage>
</organism>
<dbReference type="SUPFAM" id="SSF46785">
    <property type="entry name" value="Winged helix' DNA-binding domain"/>
    <property type="match status" value="1"/>
</dbReference>
<keyword evidence="1" id="KW-0678">Repressor</keyword>
<dbReference type="SMART" id="SM01134">
    <property type="entry name" value="DeoRC"/>
    <property type="match status" value="1"/>
</dbReference>